<feature type="domain" description="HTH merR-type" evidence="2">
    <location>
        <begin position="7"/>
        <end position="75"/>
    </location>
</feature>
<keyword evidence="1" id="KW-0238">DNA-binding</keyword>
<protein>
    <submittedName>
        <fullName evidence="3">MerR family transcriptional regulator</fullName>
    </submittedName>
</protein>
<evidence type="ECO:0000313" key="3">
    <source>
        <dbReference type="EMBL" id="WXB18720.1"/>
    </source>
</evidence>
<dbReference type="EMBL" id="CP089984">
    <property type="protein sequence ID" value="WXB18720.1"/>
    <property type="molecule type" value="Genomic_DNA"/>
</dbReference>
<dbReference type="InterPro" id="IPR000551">
    <property type="entry name" value="MerR-type_HTH_dom"/>
</dbReference>
<dbReference type="PANTHER" id="PTHR30204:SF93">
    <property type="entry name" value="HTH MERR-TYPE DOMAIN-CONTAINING PROTEIN"/>
    <property type="match status" value="1"/>
</dbReference>
<dbReference type="Proteomes" id="UP001370348">
    <property type="component" value="Chromosome"/>
</dbReference>
<dbReference type="InterPro" id="IPR009061">
    <property type="entry name" value="DNA-bd_dom_put_sf"/>
</dbReference>
<evidence type="ECO:0000313" key="4">
    <source>
        <dbReference type="Proteomes" id="UP001370348"/>
    </source>
</evidence>
<proteinExistence type="predicted"/>
<evidence type="ECO:0000259" key="2">
    <source>
        <dbReference type="PROSITE" id="PS50937"/>
    </source>
</evidence>
<dbReference type="Pfam" id="PF13411">
    <property type="entry name" value="MerR_1"/>
    <property type="match status" value="1"/>
</dbReference>
<accession>A0ABZ2M889</accession>
<gene>
    <name evidence="3" type="ORF">LZC94_15960</name>
</gene>
<keyword evidence="4" id="KW-1185">Reference proteome</keyword>
<evidence type="ECO:0000256" key="1">
    <source>
        <dbReference type="ARBA" id="ARBA00023125"/>
    </source>
</evidence>
<dbReference type="SMART" id="SM00422">
    <property type="entry name" value="HTH_MERR"/>
    <property type="match status" value="1"/>
</dbReference>
<organism evidence="3 4">
    <name type="scientific">Pendulispora albinea</name>
    <dbReference type="NCBI Taxonomy" id="2741071"/>
    <lineage>
        <taxon>Bacteria</taxon>
        <taxon>Pseudomonadati</taxon>
        <taxon>Myxococcota</taxon>
        <taxon>Myxococcia</taxon>
        <taxon>Myxococcales</taxon>
        <taxon>Sorangiineae</taxon>
        <taxon>Pendulisporaceae</taxon>
        <taxon>Pendulispora</taxon>
    </lineage>
</organism>
<reference evidence="3 4" key="1">
    <citation type="submission" date="2021-12" db="EMBL/GenBank/DDBJ databases">
        <title>Discovery of the Pendulisporaceae a myxobacterial family with distinct sporulation behavior and unique specialized metabolism.</title>
        <authorList>
            <person name="Garcia R."/>
            <person name="Popoff A."/>
            <person name="Bader C.D."/>
            <person name="Loehr J."/>
            <person name="Walesch S."/>
            <person name="Walt C."/>
            <person name="Boldt J."/>
            <person name="Bunk B."/>
            <person name="Haeckl F.J.F.P.J."/>
            <person name="Gunesch A.P."/>
            <person name="Birkelbach J."/>
            <person name="Nuebel U."/>
            <person name="Pietschmann T."/>
            <person name="Bach T."/>
            <person name="Mueller R."/>
        </authorList>
    </citation>
    <scope>NUCLEOTIDE SEQUENCE [LARGE SCALE GENOMIC DNA]</scope>
    <source>
        <strain evidence="3 4">MSr11954</strain>
    </source>
</reference>
<dbReference type="RefSeq" id="WP_394828347.1">
    <property type="nucleotide sequence ID" value="NZ_CP089984.1"/>
</dbReference>
<dbReference type="InterPro" id="IPR047057">
    <property type="entry name" value="MerR_fam"/>
</dbReference>
<dbReference type="Gene3D" id="1.10.1660.10">
    <property type="match status" value="1"/>
</dbReference>
<sequence>MTEASAEYRIEDLAREAMTTVRNVRAYQDKGLLPRPRKRGRVAVYDETHLARLRLVGQLLERGYTLANIKELVQAWDGGQSLGAVLGLVAEAMGPADEAPGTVSLDELFRLFPEPDAITCLAAAIRLGIVEPEAGSDVPAMSGRLSGVGAADVQNIAKATLFRVPSPRLFAIGVELHAAGVPIRALLEQVELLREDMDRIARRFLELSTRHIFARYLGSDPGAIPKESSERIPEITDRVRRLRPLAQSTVNVELARAMRSHALRCVKDMLGRALVK</sequence>
<name>A0ABZ2M889_9BACT</name>
<dbReference type="PANTHER" id="PTHR30204">
    <property type="entry name" value="REDOX-CYCLING DRUG-SENSING TRANSCRIPTIONAL ACTIVATOR SOXR"/>
    <property type="match status" value="1"/>
</dbReference>
<dbReference type="PROSITE" id="PS50937">
    <property type="entry name" value="HTH_MERR_2"/>
    <property type="match status" value="1"/>
</dbReference>
<dbReference type="SUPFAM" id="SSF46955">
    <property type="entry name" value="Putative DNA-binding domain"/>
    <property type="match status" value="1"/>
</dbReference>